<protein>
    <submittedName>
        <fullName evidence="2">Glycosyltransferase family 17 protein</fullName>
    </submittedName>
</protein>
<dbReference type="Pfam" id="PF04724">
    <property type="entry name" value="Glyco_transf_17"/>
    <property type="match status" value="1"/>
</dbReference>
<gene>
    <name evidence="2" type="ORF">FISHEDRAFT_39731</name>
</gene>
<sequence length="380" mass="43903">MVRARFRIAIIPVILLFLGLLHLLVQNHYLIRNTISYATRPIWDTADGPRNVIPHYYTEGMVLDTATCALHGWNERETNERNALKVIDAILISSELDLLEIRLNELDSVVDRFFIVESNASFTGLPKETHFRNNRQRFERFKNKIEYHMLPGYPLEAGQTPWVIEAQTRDYMTRLIKGHLTEFPPHVRTLVIMSDVDEIPSEHTISLLKACDFGRSIHLQLRNYLYSFEWFIGFGSWRSSVHMWTKGSYYRHSKSGDYMLADSGWHCSYCFKTIKEYQAKMTGFSHSDRIGGRLNLLEPDRIQNIICKGKDIFGMLPEAYSYADLLAQMSPEPSTSGIGLPLYAITNQDKFRFLLPGGCRREEVLDMDVREKQAEVLAAP</sequence>
<evidence type="ECO:0000313" key="3">
    <source>
        <dbReference type="Proteomes" id="UP000054144"/>
    </source>
</evidence>
<dbReference type="AlphaFoldDB" id="A0A0D7AIZ6"/>
<dbReference type="GO" id="GO:0006044">
    <property type="term" value="P:N-acetylglucosamine metabolic process"/>
    <property type="evidence" value="ECO:0007669"/>
    <property type="project" value="TreeGrafter"/>
</dbReference>
<keyword evidence="3" id="KW-1185">Reference proteome</keyword>
<evidence type="ECO:0000313" key="2">
    <source>
        <dbReference type="EMBL" id="KIY50295.1"/>
    </source>
</evidence>
<dbReference type="OrthoDB" id="6474464at2759"/>
<keyword evidence="1" id="KW-1133">Transmembrane helix</keyword>
<proteinExistence type="predicted"/>
<keyword evidence="2" id="KW-0808">Transferase</keyword>
<accession>A0A0D7AIZ6</accession>
<dbReference type="PANTHER" id="PTHR12224:SF0">
    <property type="entry name" value="BETA-1,4-MANNOSYL-GLYCOPROTEIN 4-BETA-N-ACETYLGLUCOSAMINYLTRANSFERASE"/>
    <property type="match status" value="1"/>
</dbReference>
<organism evidence="2 3">
    <name type="scientific">Fistulina hepatica ATCC 64428</name>
    <dbReference type="NCBI Taxonomy" id="1128425"/>
    <lineage>
        <taxon>Eukaryota</taxon>
        <taxon>Fungi</taxon>
        <taxon>Dikarya</taxon>
        <taxon>Basidiomycota</taxon>
        <taxon>Agaricomycotina</taxon>
        <taxon>Agaricomycetes</taxon>
        <taxon>Agaricomycetidae</taxon>
        <taxon>Agaricales</taxon>
        <taxon>Fistulinaceae</taxon>
        <taxon>Fistulina</taxon>
    </lineage>
</organism>
<evidence type="ECO:0000256" key="1">
    <source>
        <dbReference type="SAM" id="Phobius"/>
    </source>
</evidence>
<dbReference type="EMBL" id="KN881676">
    <property type="protein sequence ID" value="KIY50295.1"/>
    <property type="molecule type" value="Genomic_DNA"/>
</dbReference>
<dbReference type="GO" id="GO:0016020">
    <property type="term" value="C:membrane"/>
    <property type="evidence" value="ECO:0007669"/>
    <property type="project" value="InterPro"/>
</dbReference>
<keyword evidence="1" id="KW-0472">Membrane</keyword>
<feature type="transmembrane region" description="Helical" evidence="1">
    <location>
        <begin position="6"/>
        <end position="25"/>
    </location>
</feature>
<dbReference type="GO" id="GO:0003830">
    <property type="term" value="F:beta-1,4-mannosylglycoprotein 4-beta-N-acetylglucosaminyltransferase activity"/>
    <property type="evidence" value="ECO:0007669"/>
    <property type="project" value="InterPro"/>
</dbReference>
<reference evidence="2 3" key="1">
    <citation type="journal article" date="2015" name="Fungal Genet. Biol.">
        <title>Evolution of novel wood decay mechanisms in Agaricales revealed by the genome sequences of Fistulina hepatica and Cylindrobasidium torrendii.</title>
        <authorList>
            <person name="Floudas D."/>
            <person name="Held B.W."/>
            <person name="Riley R."/>
            <person name="Nagy L.G."/>
            <person name="Koehler G."/>
            <person name="Ransdell A.S."/>
            <person name="Younus H."/>
            <person name="Chow J."/>
            <person name="Chiniquy J."/>
            <person name="Lipzen A."/>
            <person name="Tritt A."/>
            <person name="Sun H."/>
            <person name="Haridas S."/>
            <person name="LaButti K."/>
            <person name="Ohm R.A."/>
            <person name="Kues U."/>
            <person name="Blanchette R.A."/>
            <person name="Grigoriev I.V."/>
            <person name="Minto R.E."/>
            <person name="Hibbett D.S."/>
        </authorList>
    </citation>
    <scope>NUCLEOTIDE SEQUENCE [LARGE SCALE GENOMIC DNA]</scope>
    <source>
        <strain evidence="2 3">ATCC 64428</strain>
    </source>
</reference>
<dbReference type="PANTHER" id="PTHR12224">
    <property type="entry name" value="BETA-1,4-MANNOSYL-GLYCOPROTEIN BETA-1,4-N-ACETYLGLUCOSAMINYL-TRANSFERASE"/>
    <property type="match status" value="1"/>
</dbReference>
<dbReference type="Proteomes" id="UP000054144">
    <property type="component" value="Unassembled WGS sequence"/>
</dbReference>
<keyword evidence="1" id="KW-0812">Transmembrane</keyword>
<dbReference type="InterPro" id="IPR006813">
    <property type="entry name" value="Glyco_trans_17"/>
</dbReference>
<name>A0A0D7AIZ6_9AGAR</name>